<name>A0A1I5VWW4_9BACT</name>
<proteinExistence type="predicted"/>
<accession>A0A1I5VWW4</accession>
<dbReference type="AlphaFoldDB" id="A0A1I5VWW4"/>
<dbReference type="Proteomes" id="UP000199031">
    <property type="component" value="Unassembled WGS sequence"/>
</dbReference>
<feature type="chain" id="PRO_5011436441" description="DUF4836 family protein" evidence="1">
    <location>
        <begin position="20"/>
        <end position="548"/>
    </location>
</feature>
<evidence type="ECO:0000256" key="1">
    <source>
        <dbReference type="SAM" id="SignalP"/>
    </source>
</evidence>
<evidence type="ECO:0000313" key="3">
    <source>
        <dbReference type="Proteomes" id="UP000199031"/>
    </source>
</evidence>
<dbReference type="EMBL" id="FOXQ01000005">
    <property type="protein sequence ID" value="SFQ11955.1"/>
    <property type="molecule type" value="Genomic_DNA"/>
</dbReference>
<organism evidence="2 3">
    <name type="scientific">Parafilimonas terrae</name>
    <dbReference type="NCBI Taxonomy" id="1465490"/>
    <lineage>
        <taxon>Bacteria</taxon>
        <taxon>Pseudomonadati</taxon>
        <taxon>Bacteroidota</taxon>
        <taxon>Chitinophagia</taxon>
        <taxon>Chitinophagales</taxon>
        <taxon>Chitinophagaceae</taxon>
        <taxon>Parafilimonas</taxon>
    </lineage>
</organism>
<dbReference type="RefSeq" id="WP_177191879.1">
    <property type="nucleotide sequence ID" value="NZ_FOXQ01000005.1"/>
</dbReference>
<evidence type="ECO:0008006" key="4">
    <source>
        <dbReference type="Google" id="ProtNLM"/>
    </source>
</evidence>
<keyword evidence="1" id="KW-0732">Signal</keyword>
<reference evidence="2 3" key="1">
    <citation type="submission" date="2016-10" db="EMBL/GenBank/DDBJ databases">
        <authorList>
            <person name="de Groot N.N."/>
        </authorList>
    </citation>
    <scope>NUCLEOTIDE SEQUENCE [LARGE SCALE GENOMIC DNA]</scope>
    <source>
        <strain evidence="2 3">DSM 28286</strain>
    </source>
</reference>
<gene>
    <name evidence="2" type="ORF">SAMN05444277_105237</name>
</gene>
<sequence length="548" mass="59129">MKNKIAAAFIFCAALFAFNSCKQATSSLAVYVPKDASAVFVVDSKSVMDKVASSGITIDSLADIMSEQNGDGLKWKDIENSGVDISKPFYVFTKETNSIQQGHIKSGALIAEVNDENKLEAFFKARKPGSTISAAAGYKYLELHNNIIAGWTGKVLIVTGVSGSDSPDSLLQSQLTGLFNQKVSGSIASTDAFKEPFSKPGDIHFYTNTAGRLNEVGVPGMSKVSELAEGSYTAGVINFEKGVINASAETHYNKTLSGIINKYPAQEIKKEMIESYPDTLTGFGIVSFNPKLLVDILKYLGFDAIADGFTSNIGFTTADIMNAFSGDIAVMFSSHPQNTMENSIKNGGFLLAATIGDKAAFDKVITGLLDKKILTKNGDEYQLGLSGGHGFVIETGNNNLFIASSDELIKTYQAPDKKQPLPAGIEKDLNNKSMMVYFDINQFLRNKPMKDSASADIHAHNNYYSYKIAGNAKETFKNFVAFADKGDGKTIASTYRLNFVNENENSMASLVKFIVAAHAEAMERKGMVSSHLKDSGSLDITEDSVNGQ</sequence>
<feature type="signal peptide" evidence="1">
    <location>
        <begin position="1"/>
        <end position="19"/>
    </location>
</feature>
<keyword evidence="3" id="KW-1185">Reference proteome</keyword>
<protein>
    <recommendedName>
        <fullName evidence="4">DUF4836 family protein</fullName>
    </recommendedName>
</protein>
<evidence type="ECO:0000313" key="2">
    <source>
        <dbReference type="EMBL" id="SFQ11955.1"/>
    </source>
</evidence>